<dbReference type="CDD" id="cd00688">
    <property type="entry name" value="ISOPREN_C2_like"/>
    <property type="match status" value="1"/>
</dbReference>
<sequence>MKLRRLWIVSFSALLTGSVVAAPAFAQDTDAKWKAMVDKSAAYLKKTQNPNGSWGNEKFQGGVTGIVVTGLIKTGAATPNDESVAKGLKFIETLIDPQSGHIAGKGSAIGLHNYVTCVNVMALQAANQADKYRPVVGDAVKFLKQLQWDEGEGKTKNDDFYGGAGYDSKSRPDMSNTQFFVDALKEAGVPSSDPSLQKALIFVSRCQNLKSEYNDRPWAGKINDGSFIYSQAGGGSTKTSDKPDAPLEGYGSMTYAGIKSMIYCGVSKDDLRYKKAFEWISKNYSVDHNPGMPKELAARGLYYYYHTMAKSLTAMQVDEITDAQGVKHNWRKELVDALAKRQNPDGSWTNETDRWMEGDPNLVTGYALMALSYCKPAK</sequence>
<dbReference type="RefSeq" id="WP_213499552.1">
    <property type="nucleotide sequence ID" value="NZ_CP074694.1"/>
</dbReference>
<gene>
    <name evidence="2" type="ORF">KIH39_11515</name>
</gene>
<protein>
    <submittedName>
        <fullName evidence="2">Terpene cyclase/mutase family protein</fullName>
    </submittedName>
</protein>
<dbReference type="InterPro" id="IPR008930">
    <property type="entry name" value="Terpenoid_cyclase/PrenylTrfase"/>
</dbReference>
<evidence type="ECO:0000313" key="2">
    <source>
        <dbReference type="EMBL" id="QVL34502.1"/>
    </source>
</evidence>
<name>A0A8E6BAT2_9BACT</name>
<organism evidence="2 3">
    <name type="scientific">Telmatocola sphagniphila</name>
    <dbReference type="NCBI Taxonomy" id="1123043"/>
    <lineage>
        <taxon>Bacteria</taxon>
        <taxon>Pseudomonadati</taxon>
        <taxon>Planctomycetota</taxon>
        <taxon>Planctomycetia</taxon>
        <taxon>Gemmatales</taxon>
        <taxon>Gemmataceae</taxon>
    </lineage>
</organism>
<dbReference type="Proteomes" id="UP000676194">
    <property type="component" value="Chromosome"/>
</dbReference>
<evidence type="ECO:0000256" key="1">
    <source>
        <dbReference type="SAM" id="SignalP"/>
    </source>
</evidence>
<dbReference type="Gene3D" id="1.50.10.20">
    <property type="match status" value="3"/>
</dbReference>
<dbReference type="SUPFAM" id="SSF48239">
    <property type="entry name" value="Terpenoid cyclases/Protein prenyltransferases"/>
    <property type="match status" value="1"/>
</dbReference>
<reference evidence="2" key="1">
    <citation type="submission" date="2021-05" db="EMBL/GenBank/DDBJ databases">
        <title>Complete genome sequence of the cellulolytic planctomycete Telmatocola sphagniphila SP2T and characterization of the first cellulase from planctomycetes.</title>
        <authorList>
            <person name="Rakitin A.L."/>
            <person name="Beletsky A.V."/>
            <person name="Naumoff D.G."/>
            <person name="Kulichevskaya I.S."/>
            <person name="Mardanov A.V."/>
            <person name="Ravin N.V."/>
            <person name="Dedysh S.N."/>
        </authorList>
    </citation>
    <scope>NUCLEOTIDE SEQUENCE</scope>
    <source>
        <strain evidence="2">SP2T</strain>
    </source>
</reference>
<dbReference type="KEGG" id="tsph:KIH39_11515"/>
<dbReference type="EMBL" id="CP074694">
    <property type="protein sequence ID" value="QVL34502.1"/>
    <property type="molecule type" value="Genomic_DNA"/>
</dbReference>
<proteinExistence type="predicted"/>
<dbReference type="AlphaFoldDB" id="A0A8E6BAT2"/>
<keyword evidence="1" id="KW-0732">Signal</keyword>
<keyword evidence="3" id="KW-1185">Reference proteome</keyword>
<accession>A0A8E6BAT2</accession>
<feature type="signal peptide" evidence="1">
    <location>
        <begin position="1"/>
        <end position="21"/>
    </location>
</feature>
<evidence type="ECO:0000313" key="3">
    <source>
        <dbReference type="Proteomes" id="UP000676194"/>
    </source>
</evidence>
<feature type="chain" id="PRO_5034603257" evidence="1">
    <location>
        <begin position="22"/>
        <end position="378"/>
    </location>
</feature>